<dbReference type="Pfam" id="PF10094">
    <property type="entry name" value="DUF2332"/>
    <property type="match status" value="1"/>
</dbReference>
<evidence type="ECO:0000313" key="1">
    <source>
        <dbReference type="EMBL" id="NGO62186.1"/>
    </source>
</evidence>
<reference evidence="1 2" key="1">
    <citation type="submission" date="2020-02" db="EMBL/GenBank/DDBJ databases">
        <title>Genome sequence of the type strain CCBAU10050 of Rhizobium daejeonense.</title>
        <authorList>
            <person name="Gao J."/>
            <person name="Sun J."/>
        </authorList>
    </citation>
    <scope>NUCLEOTIDE SEQUENCE [LARGE SCALE GENOMIC DNA]</scope>
    <source>
        <strain evidence="1 2">CCBAU10050</strain>
    </source>
</reference>
<sequence length="352" mass="38974">MAETDIVLQSFLRQASACNDLGSPFTARLCTLVAERLDDDTEVGGCILNWQGDPTGTRDALALRLAGSLHALVLSGLDSSLAAAYPPNTVDDETLWQACKAAFQRDEAFILERLRSAPQTNEVRRSAALLPGFLTIARLFGRPLVLSEVGASAGLNLQWDRYSYRLGEFTWGPESPVSLKPEWQGPPPPPAIIHVAERSGCDLNPLDPTSPEDRLRLMSYIWADQSDRLERTRHALEIAVENRLAVERSDAIEWLERRLATSRPGAVHVVYHTIAWQYLPEELKSLGEELIANAGSRATIDSPVARLQMEADGKPDGAAMTLQVWPDGEKHEIGRADFHGRWIKWKGWPGLL</sequence>
<organism evidence="1 2">
    <name type="scientific">Rhizobium daejeonense</name>
    <dbReference type="NCBI Taxonomy" id="240521"/>
    <lineage>
        <taxon>Bacteria</taxon>
        <taxon>Pseudomonadati</taxon>
        <taxon>Pseudomonadota</taxon>
        <taxon>Alphaproteobacteria</taxon>
        <taxon>Hyphomicrobiales</taxon>
        <taxon>Rhizobiaceae</taxon>
        <taxon>Rhizobium/Agrobacterium group</taxon>
        <taxon>Rhizobium</taxon>
    </lineage>
</organism>
<comment type="caution">
    <text evidence="1">The sequence shown here is derived from an EMBL/GenBank/DDBJ whole genome shotgun (WGS) entry which is preliminary data.</text>
</comment>
<dbReference type="AlphaFoldDB" id="A0A6M1S693"/>
<evidence type="ECO:0000313" key="2">
    <source>
        <dbReference type="Proteomes" id="UP000477849"/>
    </source>
</evidence>
<proteinExistence type="predicted"/>
<name>A0A6M1S693_9HYPH</name>
<gene>
    <name evidence="1" type="ORF">G6N76_00755</name>
</gene>
<dbReference type="InterPro" id="IPR011200">
    <property type="entry name" value="UCP012608"/>
</dbReference>
<dbReference type="PIRSF" id="PIRSF012608">
    <property type="entry name" value="UCP012608"/>
    <property type="match status" value="1"/>
</dbReference>
<accession>A0A6M1S693</accession>
<protein>
    <submittedName>
        <fullName evidence="1">DUF2332 family protein</fullName>
    </submittedName>
</protein>
<keyword evidence="2" id="KW-1185">Reference proteome</keyword>
<dbReference type="EMBL" id="JAAKZH010000001">
    <property type="protein sequence ID" value="NGO62186.1"/>
    <property type="molecule type" value="Genomic_DNA"/>
</dbReference>
<dbReference type="RefSeq" id="WP_163900872.1">
    <property type="nucleotide sequence ID" value="NZ_CP048427.1"/>
</dbReference>
<dbReference type="Proteomes" id="UP000477849">
    <property type="component" value="Unassembled WGS sequence"/>
</dbReference>